<name>A0A915HSX5_ROMCU</name>
<proteinExistence type="predicted"/>
<evidence type="ECO:0000313" key="1">
    <source>
        <dbReference type="Proteomes" id="UP000887565"/>
    </source>
</evidence>
<accession>A0A915HSX5</accession>
<evidence type="ECO:0000313" key="2">
    <source>
        <dbReference type="WBParaSite" id="nRc.2.0.1.t04487-RA"/>
    </source>
</evidence>
<organism evidence="1 2">
    <name type="scientific">Romanomermis culicivorax</name>
    <name type="common">Nematode worm</name>
    <dbReference type="NCBI Taxonomy" id="13658"/>
    <lineage>
        <taxon>Eukaryota</taxon>
        <taxon>Metazoa</taxon>
        <taxon>Ecdysozoa</taxon>
        <taxon>Nematoda</taxon>
        <taxon>Enoplea</taxon>
        <taxon>Dorylaimia</taxon>
        <taxon>Mermithida</taxon>
        <taxon>Mermithoidea</taxon>
        <taxon>Mermithidae</taxon>
        <taxon>Romanomermis</taxon>
    </lineage>
</organism>
<sequence length="66" mass="7683">MKASRRIADVEHKDRKYTAKRLHGVVIPLPLNQKKNRMKKYKGYRAEKLTKLQSLNLGLHLNIGKS</sequence>
<keyword evidence="1" id="KW-1185">Reference proteome</keyword>
<dbReference type="Proteomes" id="UP000887565">
    <property type="component" value="Unplaced"/>
</dbReference>
<protein>
    <submittedName>
        <fullName evidence="2">Uncharacterized protein</fullName>
    </submittedName>
</protein>
<dbReference type="WBParaSite" id="nRc.2.0.1.t04487-RA">
    <property type="protein sequence ID" value="nRc.2.0.1.t04487-RA"/>
    <property type="gene ID" value="nRc.2.0.1.g04487"/>
</dbReference>
<dbReference type="AlphaFoldDB" id="A0A915HSX5"/>
<reference evidence="2" key="1">
    <citation type="submission" date="2022-11" db="UniProtKB">
        <authorList>
            <consortium name="WormBaseParasite"/>
        </authorList>
    </citation>
    <scope>IDENTIFICATION</scope>
</reference>